<evidence type="ECO:0000313" key="4">
    <source>
        <dbReference type="Proteomes" id="UP000007115"/>
    </source>
</evidence>
<comment type="caution">
    <text evidence="3">The sequence shown here is derived from an EMBL/GenBank/DDBJ whole genome shotgun (WGS) entry which is preliminary data.</text>
</comment>
<protein>
    <submittedName>
        <fullName evidence="3">Uncharacterized protein</fullName>
    </submittedName>
</protein>
<reference evidence="3 4" key="1">
    <citation type="journal article" date="2011" name="Genome Biol.">
        <title>Comparative genome sequence analysis underscores mycoparasitism as the ancestral life style of Trichoderma.</title>
        <authorList>
            <person name="Kubicek C.P."/>
            <person name="Herrera-Estrella A."/>
            <person name="Seidl-Seiboth V."/>
            <person name="Martinez D.A."/>
            <person name="Druzhinina I.S."/>
            <person name="Thon M."/>
            <person name="Zeilinger S."/>
            <person name="Casas-Flores S."/>
            <person name="Horwitz B.A."/>
            <person name="Mukherjee P.K."/>
            <person name="Mukherjee M."/>
            <person name="Kredics L."/>
            <person name="Alcaraz L.D."/>
            <person name="Aerts A."/>
            <person name="Antal Z."/>
            <person name="Atanasova L."/>
            <person name="Cervantes-Badillo M.G."/>
            <person name="Challacombe J."/>
            <person name="Chertkov O."/>
            <person name="McCluskey K."/>
            <person name="Coulpier F."/>
            <person name="Deshpande N."/>
            <person name="von Doehren H."/>
            <person name="Ebbole D.J."/>
            <person name="Esquivel-Naranjo E.U."/>
            <person name="Fekete E."/>
            <person name="Flipphi M."/>
            <person name="Glaser F."/>
            <person name="Gomez-Rodriguez E.Y."/>
            <person name="Gruber S."/>
            <person name="Han C."/>
            <person name="Henrissat B."/>
            <person name="Hermosa R."/>
            <person name="Hernandez-Onate M."/>
            <person name="Karaffa L."/>
            <person name="Kosti I."/>
            <person name="Le Crom S."/>
            <person name="Lindquist E."/>
            <person name="Lucas S."/>
            <person name="Luebeck M."/>
            <person name="Luebeck P.S."/>
            <person name="Margeot A."/>
            <person name="Metz B."/>
            <person name="Misra M."/>
            <person name="Nevalainen H."/>
            <person name="Omann M."/>
            <person name="Packer N."/>
            <person name="Perrone G."/>
            <person name="Uresti-Rivera E.E."/>
            <person name="Salamov A."/>
            <person name="Schmoll M."/>
            <person name="Seiboth B."/>
            <person name="Shapiro H."/>
            <person name="Sukno S."/>
            <person name="Tamayo-Ramos J.A."/>
            <person name="Tisch D."/>
            <person name="Wiest A."/>
            <person name="Wilkinson H.H."/>
            <person name="Zhang M."/>
            <person name="Coutinho P.M."/>
            <person name="Kenerley C.M."/>
            <person name="Monte E."/>
            <person name="Baker S.E."/>
            <person name="Grigoriev I.V."/>
        </authorList>
    </citation>
    <scope>NUCLEOTIDE SEQUENCE [LARGE SCALE GENOMIC DNA]</scope>
    <source>
        <strain evidence="4">Gv29-8 / FGSC 10586</strain>
    </source>
</reference>
<dbReference type="VEuPathDB" id="FungiDB:TRIVIDRAFT_64765"/>
<name>G9NC95_HYPVG</name>
<keyword evidence="1" id="KW-1133">Transmembrane helix</keyword>
<feature type="chain" id="PRO_5003524159" evidence="2">
    <location>
        <begin position="23"/>
        <end position="395"/>
    </location>
</feature>
<dbReference type="RefSeq" id="XP_013949523.1">
    <property type="nucleotide sequence ID" value="XM_014094048.1"/>
</dbReference>
<feature type="transmembrane region" description="Helical" evidence="1">
    <location>
        <begin position="100"/>
        <end position="122"/>
    </location>
</feature>
<evidence type="ECO:0000313" key="3">
    <source>
        <dbReference type="EMBL" id="EHK15320.1"/>
    </source>
</evidence>
<organism evidence="3 4">
    <name type="scientific">Hypocrea virens (strain Gv29-8 / FGSC 10586)</name>
    <name type="common">Gliocladium virens</name>
    <name type="synonym">Trichoderma virens</name>
    <dbReference type="NCBI Taxonomy" id="413071"/>
    <lineage>
        <taxon>Eukaryota</taxon>
        <taxon>Fungi</taxon>
        <taxon>Dikarya</taxon>
        <taxon>Ascomycota</taxon>
        <taxon>Pezizomycotina</taxon>
        <taxon>Sordariomycetes</taxon>
        <taxon>Hypocreomycetidae</taxon>
        <taxon>Hypocreales</taxon>
        <taxon>Hypocreaceae</taxon>
        <taxon>Trichoderma</taxon>
    </lineage>
</organism>
<feature type="transmembrane region" description="Helical" evidence="1">
    <location>
        <begin position="45"/>
        <end position="63"/>
    </location>
</feature>
<dbReference type="AlphaFoldDB" id="G9NC95"/>
<proteinExistence type="predicted"/>
<keyword evidence="2" id="KW-0732">Signal</keyword>
<keyword evidence="1" id="KW-0812">Transmembrane</keyword>
<keyword evidence="4" id="KW-1185">Reference proteome</keyword>
<feature type="transmembrane region" description="Helical" evidence="1">
    <location>
        <begin position="190"/>
        <end position="217"/>
    </location>
</feature>
<evidence type="ECO:0000256" key="2">
    <source>
        <dbReference type="SAM" id="SignalP"/>
    </source>
</evidence>
<keyword evidence="1" id="KW-0472">Membrane</keyword>
<dbReference type="EMBL" id="ABDF02000092">
    <property type="protein sequence ID" value="EHK15320.1"/>
    <property type="molecule type" value="Genomic_DNA"/>
</dbReference>
<dbReference type="HOGENOM" id="CLU_698418_0_0_1"/>
<dbReference type="OMA" id="IWTENTI"/>
<dbReference type="GeneID" id="25796618"/>
<gene>
    <name evidence="3" type="ORF">TRIVIDRAFT_64765</name>
</gene>
<feature type="signal peptide" evidence="2">
    <location>
        <begin position="1"/>
        <end position="22"/>
    </location>
</feature>
<evidence type="ECO:0000256" key="1">
    <source>
        <dbReference type="SAM" id="Phobius"/>
    </source>
</evidence>
<accession>G9NC95</accession>
<dbReference type="InParanoid" id="G9NC95"/>
<dbReference type="OrthoDB" id="3945378at2759"/>
<sequence>MSRYIFTLIAISLTFFPIPVASYTHYRDAESCDLVGDGDIYGKGIRYSLYIQCFTLILAPLGASTQDVHALRIGLNAVATAVIFNFLKDIPRKGFLFLEFWIIVAMLQFILWVCNWISFMFVLKPVMRDTRLEVLDPTSLLLSVFFFIVPRKGADKEEFWGTLSQSVGYRQGCEAKMNFYGNSDLYHKNWVAFLKAMCILSIPLIVSAIMNFLWIYFMHLLGFFDEFEQNPEDEPKSAPCTPCAVQKFLVGCICSKLDTPNWPYTTPPRIISGHKVSRMAKWCAAFGFVACVSSVIWTENTIDANNIDLSAATITSSGQLIPLIVTAFTSVPTLWSVFRRFVRWCIHILNGFRRSKNTLTDESTGGIDLGLVEPVNESAGSIIAETSMVDAGDIV</sequence>
<feature type="transmembrane region" description="Helical" evidence="1">
    <location>
        <begin position="70"/>
        <end position="88"/>
    </location>
</feature>
<feature type="transmembrane region" description="Helical" evidence="1">
    <location>
        <begin position="134"/>
        <end position="150"/>
    </location>
</feature>
<dbReference type="Proteomes" id="UP000007115">
    <property type="component" value="Unassembled WGS sequence"/>
</dbReference>